<reference evidence="5" key="2">
    <citation type="submission" date="2014-06" db="EMBL/GenBank/DDBJ databases">
        <title>The complete genome of Blastobotrys (Arxula) adeninivorans LS3 - a yeast of biotechnological interest.</title>
        <authorList>
            <person name="Kunze G."/>
            <person name="Gaillardin C."/>
            <person name="Czernicka M."/>
            <person name="Durrens P."/>
            <person name="Martin T."/>
            <person name="Boer E."/>
            <person name="Gabaldon T."/>
            <person name="Cruz J."/>
            <person name="Talla E."/>
            <person name="Marck C."/>
            <person name="Goffeau A."/>
            <person name="Barbe V."/>
            <person name="Baret P."/>
            <person name="Baronian K."/>
            <person name="Beier S."/>
            <person name="Bleykasten C."/>
            <person name="Bode R."/>
            <person name="Casaregola S."/>
            <person name="Despons L."/>
            <person name="Fairhead C."/>
            <person name="Giersberg M."/>
            <person name="Gierski P."/>
            <person name="Hahnel U."/>
            <person name="Hartmann A."/>
            <person name="Jankowska D."/>
            <person name="Jubin C."/>
            <person name="Jung P."/>
            <person name="Lafontaine I."/>
            <person name="Leh-Louis V."/>
            <person name="Lemaire M."/>
            <person name="Marcet-Houben M."/>
            <person name="Mascher M."/>
            <person name="Morel G."/>
            <person name="Richard G.-F."/>
            <person name="Riechen J."/>
            <person name="Sacerdot C."/>
            <person name="Sarkar A."/>
            <person name="Savel G."/>
            <person name="Schacherer J."/>
            <person name="Sherman D."/>
            <person name="Straub M.-L."/>
            <person name="Stein N."/>
            <person name="Thierry A."/>
            <person name="Trautwein-Schult A."/>
            <person name="Westhof E."/>
            <person name="Worch S."/>
            <person name="Dujon B."/>
            <person name="Souciet J.-L."/>
            <person name="Wincker P."/>
            <person name="Scholz U."/>
            <person name="Neuveglise N."/>
        </authorList>
    </citation>
    <scope>NUCLEOTIDE SEQUENCE</scope>
    <source>
        <strain evidence="5">LS3</strain>
    </source>
</reference>
<dbReference type="Pfam" id="PF01632">
    <property type="entry name" value="Ribosomal_L35p"/>
    <property type="match status" value="1"/>
</dbReference>
<dbReference type="GO" id="GO:1990904">
    <property type="term" value="C:ribonucleoprotein complex"/>
    <property type="evidence" value="ECO:0007669"/>
    <property type="project" value="UniProtKB-KW"/>
</dbReference>
<dbReference type="SUPFAM" id="SSF143034">
    <property type="entry name" value="L35p-like"/>
    <property type="match status" value="1"/>
</dbReference>
<protein>
    <submittedName>
        <fullName evidence="5">ARAD1D46816p</fullName>
    </submittedName>
</protein>
<dbReference type="PhylomeDB" id="A0A060TDC4"/>
<keyword evidence="2" id="KW-0689">Ribosomal protein</keyword>
<proteinExistence type="inferred from homology"/>
<reference evidence="5" key="1">
    <citation type="submission" date="2014-02" db="EMBL/GenBank/DDBJ databases">
        <authorList>
            <person name="Genoscope - CEA"/>
        </authorList>
    </citation>
    <scope>NUCLEOTIDE SEQUENCE</scope>
    <source>
        <strain evidence="5">LS3</strain>
    </source>
</reference>
<organism evidence="5">
    <name type="scientific">Blastobotrys adeninivorans</name>
    <name type="common">Yeast</name>
    <name type="synonym">Arxula adeninivorans</name>
    <dbReference type="NCBI Taxonomy" id="409370"/>
    <lineage>
        <taxon>Eukaryota</taxon>
        <taxon>Fungi</taxon>
        <taxon>Dikarya</taxon>
        <taxon>Ascomycota</taxon>
        <taxon>Saccharomycotina</taxon>
        <taxon>Dipodascomycetes</taxon>
        <taxon>Dipodascales</taxon>
        <taxon>Trichomonascaceae</taxon>
        <taxon>Blastobotrys</taxon>
    </lineage>
</organism>
<feature type="region of interest" description="Disordered" evidence="4">
    <location>
        <begin position="73"/>
        <end position="96"/>
    </location>
</feature>
<dbReference type="GO" id="GO:0003735">
    <property type="term" value="F:structural constituent of ribosome"/>
    <property type="evidence" value="ECO:0007669"/>
    <property type="project" value="InterPro"/>
</dbReference>
<evidence type="ECO:0000313" key="5">
    <source>
        <dbReference type="EMBL" id="CDP38973.1"/>
    </source>
</evidence>
<evidence type="ECO:0000256" key="1">
    <source>
        <dbReference type="ARBA" id="ARBA00006598"/>
    </source>
</evidence>
<evidence type="ECO:0000256" key="3">
    <source>
        <dbReference type="ARBA" id="ARBA00023274"/>
    </source>
</evidence>
<name>A0A060TDC4_BLAAD</name>
<accession>A0A060TDC4</accession>
<dbReference type="EMBL" id="HG937694">
    <property type="protein sequence ID" value="CDP38973.1"/>
    <property type="molecule type" value="Genomic_DNA"/>
</dbReference>
<dbReference type="InterPro" id="IPR037229">
    <property type="entry name" value="Ribosomal_bL35_sf"/>
</dbReference>
<evidence type="ECO:0000256" key="2">
    <source>
        <dbReference type="ARBA" id="ARBA00022980"/>
    </source>
</evidence>
<evidence type="ECO:0000256" key="4">
    <source>
        <dbReference type="SAM" id="MobiDB-lite"/>
    </source>
</evidence>
<feature type="compositionally biased region" description="Basic and acidic residues" evidence="4">
    <location>
        <begin position="86"/>
        <end position="96"/>
    </location>
</feature>
<sequence>MFGQLLAALKRPVATTSSSPLQAVFVRGMKTHQGAAKRWRLKANGQFKRKKCGRLHGNVGWSRSSVLQKLNGTTVAKGHGNGNQIKKLERMMPHAK</sequence>
<dbReference type="InterPro" id="IPR021137">
    <property type="entry name" value="Ribosomal_bL35-like"/>
</dbReference>
<keyword evidence="3" id="KW-0687">Ribonucleoprotein</keyword>
<dbReference type="GO" id="GO:0006412">
    <property type="term" value="P:translation"/>
    <property type="evidence" value="ECO:0007669"/>
    <property type="project" value="InterPro"/>
</dbReference>
<comment type="similarity">
    <text evidence="1">Belongs to the bacterial ribosomal protein bL35 family.</text>
</comment>
<dbReference type="Gene3D" id="4.10.410.60">
    <property type="match status" value="1"/>
</dbReference>
<dbReference type="AlphaFoldDB" id="A0A060TDC4"/>
<gene>
    <name evidence="5" type="ORF">GNLVRS02_ARAD1D46816g</name>
</gene>
<dbReference type="GO" id="GO:0005840">
    <property type="term" value="C:ribosome"/>
    <property type="evidence" value="ECO:0007669"/>
    <property type="project" value="UniProtKB-KW"/>
</dbReference>